<evidence type="ECO:0000256" key="7">
    <source>
        <dbReference type="ARBA" id="ARBA00022692"/>
    </source>
</evidence>
<dbReference type="InterPro" id="IPR018365">
    <property type="entry name" value="Cell_cycle_FtsW-rel_CS"/>
</dbReference>
<evidence type="ECO:0000256" key="8">
    <source>
        <dbReference type="ARBA" id="ARBA00022960"/>
    </source>
</evidence>
<feature type="transmembrane region" description="Helical" evidence="23">
    <location>
        <begin position="211"/>
        <end position="227"/>
    </location>
</feature>
<dbReference type="GO" id="GO:0005886">
    <property type="term" value="C:plasma membrane"/>
    <property type="evidence" value="ECO:0007669"/>
    <property type="project" value="UniProtKB-SubCell"/>
</dbReference>
<dbReference type="InterPro" id="IPR001182">
    <property type="entry name" value="FtsW/RodA"/>
</dbReference>
<evidence type="ECO:0000256" key="2">
    <source>
        <dbReference type="ARBA" id="ARBA00004752"/>
    </source>
</evidence>
<dbReference type="InterPro" id="IPR013437">
    <property type="entry name" value="FtsW"/>
</dbReference>
<keyword evidence="7 23" id="KW-0812">Transmembrane</keyword>
<feature type="region of interest" description="Disordered" evidence="22">
    <location>
        <begin position="26"/>
        <end position="55"/>
    </location>
</feature>
<evidence type="ECO:0000256" key="23">
    <source>
        <dbReference type="SAM" id="Phobius"/>
    </source>
</evidence>
<gene>
    <name evidence="24" type="primary">ftsW</name>
    <name evidence="24" type="ORF">DWQ67_02170</name>
</gene>
<feature type="transmembrane region" description="Helical" evidence="23">
    <location>
        <begin position="411"/>
        <end position="431"/>
    </location>
</feature>
<evidence type="ECO:0000313" key="24">
    <source>
        <dbReference type="EMBL" id="RKW71663.1"/>
    </source>
</evidence>
<dbReference type="AlphaFoldDB" id="A0A496PMA9"/>
<evidence type="ECO:0000256" key="4">
    <source>
        <dbReference type="ARBA" id="ARBA00022618"/>
    </source>
</evidence>
<keyword evidence="3" id="KW-1003">Cell membrane</keyword>
<accession>A0A496PMA9</accession>
<keyword evidence="9" id="KW-0573">Peptidoglycan synthesis</keyword>
<sequence>MPIAAPPSRRPCWHAWGWTQRQSKTDAAGVARGHEESGVARKNIPTDQHAPQGRDKRGFLKRQWDRVESTDAAGVRTAYYLIIICTVILTCIGMVMVLSSSAVEYVSKDRDPFSLFSKQAMFGLAGLVAMFAIAALPMRFLKRLAWPVFFGAVALLGLVLIIGKEVLGNKNWIELGPFSVQPSEFAKFAIILWGATVLAHKSRLLRDWRHALVPVLFPGGLAVVGLVMLGHDLGTAMVLLLVLFVLLWTSGAPKIIFVLTLVLSLVGVIAMTILSPNRMGRITSWLGLNGDDSSGLGLQALQGRYALASGGWFGVGLGQSRSKWSYIPEAQNDFILSIIGEELGLVGTLAIVVLFVILAVSMYRIAHRSRNLFVRVATSGVIAWLVGQAFINMGMVTGMLPVIGVPLPFISYGGSALLAALCGVGLVLNFARDQIRHGLPASEEDVAAGAQERKA</sequence>
<evidence type="ECO:0000256" key="15">
    <source>
        <dbReference type="ARBA" id="ARBA00033270"/>
    </source>
</evidence>
<dbReference type="GO" id="GO:0051301">
    <property type="term" value="P:cell division"/>
    <property type="evidence" value="ECO:0007669"/>
    <property type="project" value="UniProtKB-KW"/>
</dbReference>
<evidence type="ECO:0000256" key="11">
    <source>
        <dbReference type="ARBA" id="ARBA00023136"/>
    </source>
</evidence>
<feature type="transmembrane region" description="Helical" evidence="23">
    <location>
        <begin position="183"/>
        <end position="199"/>
    </location>
</feature>
<evidence type="ECO:0000256" key="13">
    <source>
        <dbReference type="ARBA" id="ARBA00023316"/>
    </source>
</evidence>
<evidence type="ECO:0000256" key="14">
    <source>
        <dbReference type="ARBA" id="ARBA00032370"/>
    </source>
</evidence>
<evidence type="ECO:0000256" key="20">
    <source>
        <dbReference type="ARBA" id="ARBA00049902"/>
    </source>
</evidence>
<evidence type="ECO:0000256" key="6">
    <source>
        <dbReference type="ARBA" id="ARBA00022679"/>
    </source>
</evidence>
<comment type="catalytic activity">
    <reaction evidence="20">
        <text>[GlcNAc-(1-&gt;4)-Mur2Ac(oyl-L-Ala-gamma-D-Glu-L-Lys-D-Ala-D-Ala)](n)-di-trans,octa-cis-undecaprenyl diphosphate + beta-D-GlcNAc-(1-&gt;4)-Mur2Ac(oyl-L-Ala-gamma-D-Glu-L-Lys-D-Ala-D-Ala)-di-trans,octa-cis-undecaprenyl diphosphate = [GlcNAc-(1-&gt;4)-Mur2Ac(oyl-L-Ala-gamma-D-Glu-L-Lys-D-Ala-D-Ala)](n+1)-di-trans,octa-cis-undecaprenyl diphosphate + di-trans,octa-cis-undecaprenyl diphosphate + H(+)</text>
        <dbReference type="Rhea" id="RHEA:23708"/>
        <dbReference type="Rhea" id="RHEA-COMP:9602"/>
        <dbReference type="Rhea" id="RHEA-COMP:9603"/>
        <dbReference type="ChEBI" id="CHEBI:15378"/>
        <dbReference type="ChEBI" id="CHEBI:58405"/>
        <dbReference type="ChEBI" id="CHEBI:60033"/>
        <dbReference type="ChEBI" id="CHEBI:78435"/>
        <dbReference type="EC" id="2.4.99.28"/>
    </reaction>
</comment>
<comment type="subcellular location">
    <subcellularLocation>
        <location evidence="1">Cell membrane</location>
        <topology evidence="1">Multi-pass membrane protein</topology>
    </subcellularLocation>
</comment>
<comment type="similarity">
    <text evidence="16">Belongs to the SEDS family. FtsW subfamily.</text>
</comment>
<comment type="function">
    <text evidence="21">Peptidoglycan polymerase that is essential for cell division.</text>
</comment>
<evidence type="ECO:0000256" key="18">
    <source>
        <dbReference type="ARBA" id="ARBA00041418"/>
    </source>
</evidence>
<keyword evidence="11 23" id="KW-0472">Membrane</keyword>
<feature type="transmembrane region" description="Helical" evidence="23">
    <location>
        <begin position="119"/>
        <end position="137"/>
    </location>
</feature>
<protein>
    <recommendedName>
        <fullName evidence="17">Probable peptidoglycan glycosyltransferase FtsW</fullName>
        <ecNumber evidence="19">2.4.99.28</ecNumber>
    </recommendedName>
    <alternativeName>
        <fullName evidence="18">Cell division protein FtsW</fullName>
    </alternativeName>
    <alternativeName>
        <fullName evidence="15">Cell wall polymerase</fullName>
    </alternativeName>
    <alternativeName>
        <fullName evidence="14">Peptidoglycan polymerase</fullName>
    </alternativeName>
</protein>
<comment type="caution">
    <text evidence="24">The sequence shown here is derived from an EMBL/GenBank/DDBJ whole genome shotgun (WGS) entry which is preliminary data.</text>
</comment>
<organism evidence="24 25">
    <name type="scientific">Galactobacter caseinivorans</name>
    <dbReference type="NCBI Taxonomy" id="2676123"/>
    <lineage>
        <taxon>Bacteria</taxon>
        <taxon>Bacillati</taxon>
        <taxon>Actinomycetota</taxon>
        <taxon>Actinomycetes</taxon>
        <taxon>Micrococcales</taxon>
        <taxon>Micrococcaceae</taxon>
        <taxon>Galactobacter</taxon>
    </lineage>
</organism>
<evidence type="ECO:0000256" key="17">
    <source>
        <dbReference type="ARBA" id="ARBA00041185"/>
    </source>
</evidence>
<evidence type="ECO:0000313" key="25">
    <source>
        <dbReference type="Proteomes" id="UP000273119"/>
    </source>
</evidence>
<dbReference type="Proteomes" id="UP000273119">
    <property type="component" value="Unassembled WGS sequence"/>
</dbReference>
<dbReference type="PANTHER" id="PTHR30474:SF2">
    <property type="entry name" value="PEPTIDOGLYCAN GLYCOSYLTRANSFERASE FTSW-RELATED"/>
    <property type="match status" value="1"/>
</dbReference>
<evidence type="ECO:0000256" key="1">
    <source>
        <dbReference type="ARBA" id="ARBA00004651"/>
    </source>
</evidence>
<keyword evidence="6" id="KW-0808">Transferase</keyword>
<proteinExistence type="inferred from homology"/>
<dbReference type="EC" id="2.4.99.28" evidence="19"/>
<dbReference type="PROSITE" id="PS00428">
    <property type="entry name" value="FTSW_RODA_SPOVE"/>
    <property type="match status" value="1"/>
</dbReference>
<evidence type="ECO:0000256" key="22">
    <source>
        <dbReference type="SAM" id="MobiDB-lite"/>
    </source>
</evidence>
<feature type="transmembrane region" description="Helical" evidence="23">
    <location>
        <begin position="372"/>
        <end position="391"/>
    </location>
</feature>
<keyword evidence="5" id="KW-0328">Glycosyltransferase</keyword>
<dbReference type="EMBL" id="QQXL01000001">
    <property type="protein sequence ID" value="RKW71663.1"/>
    <property type="molecule type" value="Genomic_DNA"/>
</dbReference>
<evidence type="ECO:0000256" key="10">
    <source>
        <dbReference type="ARBA" id="ARBA00022989"/>
    </source>
</evidence>
<evidence type="ECO:0000256" key="16">
    <source>
        <dbReference type="ARBA" id="ARBA00038053"/>
    </source>
</evidence>
<evidence type="ECO:0000256" key="19">
    <source>
        <dbReference type="ARBA" id="ARBA00044770"/>
    </source>
</evidence>
<dbReference type="GO" id="GO:0009252">
    <property type="term" value="P:peptidoglycan biosynthetic process"/>
    <property type="evidence" value="ECO:0007669"/>
    <property type="project" value="UniProtKB-KW"/>
</dbReference>
<evidence type="ECO:0000256" key="5">
    <source>
        <dbReference type="ARBA" id="ARBA00022676"/>
    </source>
</evidence>
<feature type="transmembrane region" description="Helical" evidence="23">
    <location>
        <begin position="256"/>
        <end position="275"/>
    </location>
</feature>
<dbReference type="GO" id="GO:0071555">
    <property type="term" value="P:cell wall organization"/>
    <property type="evidence" value="ECO:0007669"/>
    <property type="project" value="UniProtKB-KW"/>
</dbReference>
<dbReference type="PANTHER" id="PTHR30474">
    <property type="entry name" value="CELL CYCLE PROTEIN"/>
    <property type="match status" value="1"/>
</dbReference>
<dbReference type="NCBIfam" id="TIGR02614">
    <property type="entry name" value="ftsW"/>
    <property type="match status" value="1"/>
</dbReference>
<keyword evidence="10 23" id="KW-1133">Transmembrane helix</keyword>
<evidence type="ECO:0000256" key="21">
    <source>
        <dbReference type="ARBA" id="ARBA00049966"/>
    </source>
</evidence>
<evidence type="ECO:0000256" key="12">
    <source>
        <dbReference type="ARBA" id="ARBA00023306"/>
    </source>
</evidence>
<keyword evidence="13" id="KW-0961">Cell wall biogenesis/degradation</keyword>
<feature type="transmembrane region" description="Helical" evidence="23">
    <location>
        <begin position="334"/>
        <end position="360"/>
    </location>
</feature>
<comment type="pathway">
    <text evidence="2">Cell wall biogenesis; peptidoglycan biosynthesis.</text>
</comment>
<keyword evidence="4" id="KW-0132">Cell division</keyword>
<keyword evidence="12" id="KW-0131">Cell cycle</keyword>
<keyword evidence="25" id="KW-1185">Reference proteome</keyword>
<dbReference type="GO" id="GO:0008360">
    <property type="term" value="P:regulation of cell shape"/>
    <property type="evidence" value="ECO:0007669"/>
    <property type="project" value="UniProtKB-KW"/>
</dbReference>
<dbReference type="Pfam" id="PF01098">
    <property type="entry name" value="FTSW_RODA_SPOVE"/>
    <property type="match status" value="1"/>
</dbReference>
<dbReference type="GO" id="GO:0008955">
    <property type="term" value="F:peptidoglycan glycosyltransferase activity"/>
    <property type="evidence" value="ECO:0007669"/>
    <property type="project" value="UniProtKB-EC"/>
</dbReference>
<keyword evidence="8" id="KW-0133">Cell shape</keyword>
<feature type="transmembrane region" description="Helical" evidence="23">
    <location>
        <begin position="78"/>
        <end position="99"/>
    </location>
</feature>
<feature type="transmembrane region" description="Helical" evidence="23">
    <location>
        <begin position="233"/>
        <end position="249"/>
    </location>
</feature>
<feature type="transmembrane region" description="Helical" evidence="23">
    <location>
        <begin position="144"/>
        <end position="163"/>
    </location>
</feature>
<name>A0A496PMA9_9MICC</name>
<dbReference type="GO" id="GO:0015648">
    <property type="term" value="F:lipid-linked peptidoglycan transporter activity"/>
    <property type="evidence" value="ECO:0007669"/>
    <property type="project" value="TreeGrafter"/>
</dbReference>
<dbReference type="GO" id="GO:0032153">
    <property type="term" value="C:cell division site"/>
    <property type="evidence" value="ECO:0007669"/>
    <property type="project" value="TreeGrafter"/>
</dbReference>
<reference evidence="24 25" key="1">
    <citation type="submission" date="2018-07" db="EMBL/GenBank/DDBJ databases">
        <title>Arthrobacter sp. nov., isolated from raw cow's milk with high bacterial count.</title>
        <authorList>
            <person name="Hahne J."/>
            <person name="Isele D."/>
            <person name="Lipski A."/>
        </authorList>
    </citation>
    <scope>NUCLEOTIDE SEQUENCE [LARGE SCALE GENOMIC DNA]</scope>
    <source>
        <strain evidence="24 25">JZ R-183</strain>
    </source>
</reference>
<evidence type="ECO:0000256" key="3">
    <source>
        <dbReference type="ARBA" id="ARBA00022475"/>
    </source>
</evidence>
<evidence type="ECO:0000256" key="9">
    <source>
        <dbReference type="ARBA" id="ARBA00022984"/>
    </source>
</evidence>